<accession>A0ABP7R0B2</accession>
<evidence type="ECO:0000313" key="6">
    <source>
        <dbReference type="EMBL" id="GAA3990680.1"/>
    </source>
</evidence>
<dbReference type="Proteomes" id="UP001500456">
    <property type="component" value="Unassembled WGS sequence"/>
</dbReference>
<evidence type="ECO:0000256" key="4">
    <source>
        <dbReference type="SAM" id="SignalP"/>
    </source>
</evidence>
<feature type="region of interest" description="Disordered" evidence="3">
    <location>
        <begin position="26"/>
        <end position="76"/>
    </location>
</feature>
<comment type="caution">
    <text evidence="6">The sequence shown here is derived from an EMBL/GenBank/DDBJ whole genome shotgun (WGS) entry which is preliminary data.</text>
</comment>
<feature type="signal peptide" evidence="4">
    <location>
        <begin position="1"/>
        <end position="28"/>
    </location>
</feature>
<evidence type="ECO:0000256" key="3">
    <source>
        <dbReference type="SAM" id="MobiDB-lite"/>
    </source>
</evidence>
<evidence type="ECO:0000256" key="1">
    <source>
        <dbReference type="ARBA" id="ARBA00022729"/>
    </source>
</evidence>
<keyword evidence="7" id="KW-1185">Reference proteome</keyword>
<feature type="compositionally biased region" description="Low complexity" evidence="3">
    <location>
        <begin position="49"/>
        <end position="64"/>
    </location>
</feature>
<evidence type="ECO:0000313" key="7">
    <source>
        <dbReference type="Proteomes" id="UP001500456"/>
    </source>
</evidence>
<protein>
    <recommendedName>
        <fullName evidence="5">Low molecular weight antigen MTB12-like C-terminal domain-containing protein</fullName>
    </recommendedName>
</protein>
<reference evidence="7" key="1">
    <citation type="journal article" date="2019" name="Int. J. Syst. Evol. Microbiol.">
        <title>The Global Catalogue of Microorganisms (GCM) 10K type strain sequencing project: providing services to taxonomists for standard genome sequencing and annotation.</title>
        <authorList>
            <consortium name="The Broad Institute Genomics Platform"/>
            <consortium name="The Broad Institute Genome Sequencing Center for Infectious Disease"/>
            <person name="Wu L."/>
            <person name="Ma J."/>
        </authorList>
    </citation>
    <scope>NUCLEOTIDE SEQUENCE [LARGE SCALE GENOMIC DNA]</scope>
    <source>
        <strain evidence="7">JCM 16924</strain>
    </source>
</reference>
<dbReference type="PROSITE" id="PS51257">
    <property type="entry name" value="PROKAR_LIPOPROTEIN"/>
    <property type="match status" value="1"/>
</dbReference>
<evidence type="ECO:0000259" key="5">
    <source>
        <dbReference type="Pfam" id="PF26580"/>
    </source>
</evidence>
<dbReference type="RefSeq" id="WP_345563349.1">
    <property type="nucleotide sequence ID" value="NZ_BAAAZX010000006.1"/>
</dbReference>
<feature type="chain" id="PRO_5047438198" description="Low molecular weight antigen MTB12-like C-terminal domain-containing protein" evidence="4">
    <location>
        <begin position="29"/>
        <end position="188"/>
    </location>
</feature>
<sequence>MTATTRRGAWATASAVALVLALTSACDSGDGDETAPSTRTPATAPPDPTTAATSPPVSRSPTPTGTAPEDPVEAEKEIREAWRILFAPESSVDERSDVIEDGYENALMTENLFADPLGSRLRAEVTSVSYTSSLSADVRYTLTREGRRLDTGGPGAAVLQDDTWKVALQTVCDLTRHATDAPQAPSCE</sequence>
<keyword evidence="1 4" id="KW-0732">Signal</keyword>
<name>A0ABP7R0B2_9ACTN</name>
<gene>
    <name evidence="6" type="ORF">GCM10022232_26040</name>
</gene>
<dbReference type="EMBL" id="BAAAZX010000006">
    <property type="protein sequence ID" value="GAA3990680.1"/>
    <property type="molecule type" value="Genomic_DNA"/>
</dbReference>
<feature type="domain" description="Low molecular weight antigen MTB12-like C-terminal" evidence="5">
    <location>
        <begin position="71"/>
        <end position="179"/>
    </location>
</feature>
<comment type="similarity">
    <text evidence="2">Belongs to the MTB12 family.</text>
</comment>
<dbReference type="Pfam" id="PF26580">
    <property type="entry name" value="Mtb12_C"/>
    <property type="match status" value="1"/>
</dbReference>
<organism evidence="6 7">
    <name type="scientific">Streptomyces plumbiresistens</name>
    <dbReference type="NCBI Taxonomy" id="511811"/>
    <lineage>
        <taxon>Bacteria</taxon>
        <taxon>Bacillati</taxon>
        <taxon>Actinomycetota</taxon>
        <taxon>Actinomycetes</taxon>
        <taxon>Kitasatosporales</taxon>
        <taxon>Streptomycetaceae</taxon>
        <taxon>Streptomyces</taxon>
    </lineage>
</organism>
<proteinExistence type="inferred from homology"/>
<evidence type="ECO:0000256" key="2">
    <source>
        <dbReference type="ARBA" id="ARBA00093774"/>
    </source>
</evidence>
<dbReference type="InterPro" id="IPR058644">
    <property type="entry name" value="Mtb12-like_C"/>
</dbReference>